<dbReference type="PRINTS" id="PR01011">
    <property type="entry name" value="GLUTPROXDASE"/>
</dbReference>
<keyword evidence="4" id="KW-0058">Aromatic hydrocarbons catabolism</keyword>
<dbReference type="FunFam" id="3.40.30.10:FF:000025">
    <property type="entry name" value="Glutathione peroxidase"/>
    <property type="match status" value="1"/>
</dbReference>
<evidence type="ECO:0000313" key="11">
    <source>
        <dbReference type="Proteomes" id="UP000791440"/>
    </source>
</evidence>
<dbReference type="SUPFAM" id="SSF53474">
    <property type="entry name" value="alpha/beta-Hydrolases"/>
    <property type="match status" value="1"/>
</dbReference>
<dbReference type="PROSITE" id="PS00460">
    <property type="entry name" value="GLUTATHIONE_PEROXID_1"/>
    <property type="match status" value="1"/>
</dbReference>
<keyword evidence="8" id="KW-0472">Membrane</keyword>
<dbReference type="CDD" id="cd00340">
    <property type="entry name" value="GSH_Peroxidase"/>
    <property type="match status" value="1"/>
</dbReference>
<name>A0A921ZP90_MANSE</name>
<evidence type="ECO:0000256" key="3">
    <source>
        <dbReference type="ARBA" id="ARBA00022559"/>
    </source>
</evidence>
<organism evidence="10 11">
    <name type="scientific">Manduca sexta</name>
    <name type="common">Tobacco hawkmoth</name>
    <name type="synonym">Tobacco hornworm</name>
    <dbReference type="NCBI Taxonomy" id="7130"/>
    <lineage>
        <taxon>Eukaryota</taxon>
        <taxon>Metazoa</taxon>
        <taxon>Ecdysozoa</taxon>
        <taxon>Arthropoda</taxon>
        <taxon>Hexapoda</taxon>
        <taxon>Insecta</taxon>
        <taxon>Pterygota</taxon>
        <taxon>Neoptera</taxon>
        <taxon>Endopterygota</taxon>
        <taxon>Lepidoptera</taxon>
        <taxon>Glossata</taxon>
        <taxon>Ditrysia</taxon>
        <taxon>Bombycoidea</taxon>
        <taxon>Sphingidae</taxon>
        <taxon>Sphinginae</taxon>
        <taxon>Sphingini</taxon>
        <taxon>Manduca</taxon>
    </lineage>
</organism>
<keyword evidence="3 7" id="KW-0575">Peroxidase</keyword>
<evidence type="ECO:0000313" key="10">
    <source>
        <dbReference type="EMBL" id="KAG6460532.1"/>
    </source>
</evidence>
<dbReference type="PROSITE" id="PS51355">
    <property type="entry name" value="GLUTATHIONE_PEROXID_3"/>
    <property type="match status" value="1"/>
</dbReference>
<dbReference type="GO" id="GO:0004301">
    <property type="term" value="F:epoxide hydrolase activity"/>
    <property type="evidence" value="ECO:0007669"/>
    <property type="project" value="TreeGrafter"/>
</dbReference>
<accession>A0A921ZP90</accession>
<keyword evidence="5" id="KW-0378">Hydrolase</keyword>
<comment type="similarity">
    <text evidence="1 7">Belongs to the glutathione peroxidase family.</text>
</comment>
<dbReference type="InterPro" id="IPR010497">
    <property type="entry name" value="Epoxide_hydro_N"/>
</dbReference>
<dbReference type="EMBL" id="JH668677">
    <property type="protein sequence ID" value="KAG6460533.1"/>
    <property type="molecule type" value="Genomic_DNA"/>
</dbReference>
<dbReference type="SUPFAM" id="SSF52833">
    <property type="entry name" value="Thioredoxin-like"/>
    <property type="match status" value="1"/>
</dbReference>
<keyword evidence="8" id="KW-1133">Transmembrane helix</keyword>
<keyword evidence="8" id="KW-0812">Transmembrane</keyword>
<dbReference type="Pfam" id="PF00255">
    <property type="entry name" value="GSHPx"/>
    <property type="match status" value="1"/>
</dbReference>
<dbReference type="AlphaFoldDB" id="A0A921ZP90"/>
<evidence type="ECO:0000256" key="5">
    <source>
        <dbReference type="ARBA" id="ARBA00022801"/>
    </source>
</evidence>
<feature type="transmembrane region" description="Helical" evidence="8">
    <location>
        <begin position="12"/>
        <end position="34"/>
    </location>
</feature>
<gene>
    <name evidence="10" type="ORF">O3G_MSEX012037</name>
</gene>
<dbReference type="OrthoDB" id="7130006at2759"/>
<protein>
    <recommendedName>
        <fullName evidence="7">Glutathione peroxidase</fullName>
    </recommendedName>
</protein>
<dbReference type="PANTHER" id="PTHR21661">
    <property type="entry name" value="EPOXIDE HYDROLASE 1-RELATED"/>
    <property type="match status" value="1"/>
</dbReference>
<evidence type="ECO:0000256" key="2">
    <source>
        <dbReference type="ARBA" id="ARBA00010088"/>
    </source>
</evidence>
<sequence>MTKSNEKKTSGHSYPFLTFFIVTIVITFTVTWYVHKRLMIPPKMPKLDKNEWWGPVPQHIDPDESIQPFRIEFSDVMINDLRERLLHRRASPPPLEGVGFTYGFNSNFLTRVLDYWKNEYDFKGREEYLNKYNHYKTNIQGLDIHFMHILPKKKVDGDDVKTVPLLLLHGWPGSICEFYELIPKLMDVQPEDKFAFELVVPSLPGFGFSESAAVPGLGPAQMAVIMHKLMQRLNYRVYCIQGGDLGHTVGSIMATLYPRHVMGFHTNFPALVFNPLASIYVIFGSYWPSLTVNPEEESRMYPYMDYVTRTLEESGYMHIQATKPDTVGIALSDSPAGLAAYILEKFSTWTNPEHKRASDGNLLGKFSMAHLLDNIMVYWVTNSITTSMRVYAETINSKRITIDFDSIPTLVPTWGIKFKHELVYHPDYVLRLKYKKYLHSTLVEDGGHFAAMENPDIMAVDIKSAVKTFLQYRSPIISKRPPTAAETQPSTVYDFTVLDIQGREVKLDKYRGNVLIIVNVASECGLTETNYKEFNQLHEKYYERGLRILAFPCNQFGGQEPGGAKEILTFIKKNDLKLDFFEKVEVNGEKTHPLWKFLKQAQGGSFGDFIKWNFSKFIVDRNGVPVERFGPNVNPLELESNLQKYL</sequence>
<dbReference type="PROSITE" id="PS00763">
    <property type="entry name" value="GLUTATHIONE_PEROXID_2"/>
    <property type="match status" value="1"/>
</dbReference>
<evidence type="ECO:0000259" key="9">
    <source>
        <dbReference type="Pfam" id="PF06441"/>
    </source>
</evidence>
<evidence type="ECO:0000256" key="1">
    <source>
        <dbReference type="ARBA" id="ARBA00006926"/>
    </source>
</evidence>
<evidence type="ECO:0000256" key="7">
    <source>
        <dbReference type="RuleBase" id="RU000499"/>
    </source>
</evidence>
<dbReference type="GO" id="GO:0004601">
    <property type="term" value="F:peroxidase activity"/>
    <property type="evidence" value="ECO:0007669"/>
    <property type="project" value="UniProtKB-KW"/>
</dbReference>
<dbReference type="EMBL" id="JH668677">
    <property type="protein sequence ID" value="KAG6460532.1"/>
    <property type="molecule type" value="Genomic_DNA"/>
</dbReference>
<keyword evidence="6 7" id="KW-0560">Oxidoreductase</keyword>
<reference evidence="10" key="2">
    <citation type="submission" date="2020-12" db="EMBL/GenBank/DDBJ databases">
        <authorList>
            <person name="Kanost M."/>
        </authorList>
    </citation>
    <scope>NUCLEOTIDE SEQUENCE</scope>
</reference>
<dbReference type="InterPro" id="IPR029760">
    <property type="entry name" value="GPX_CS"/>
</dbReference>
<comment type="similarity">
    <text evidence="2">Belongs to the peptidase S33 family.</text>
</comment>
<dbReference type="Gene3D" id="3.40.50.1820">
    <property type="entry name" value="alpha/beta hydrolase"/>
    <property type="match status" value="1"/>
</dbReference>
<dbReference type="InterPro" id="IPR029058">
    <property type="entry name" value="AB_hydrolase_fold"/>
</dbReference>
<dbReference type="GO" id="GO:0006979">
    <property type="term" value="P:response to oxidative stress"/>
    <property type="evidence" value="ECO:0007669"/>
    <property type="project" value="InterPro"/>
</dbReference>
<dbReference type="InterPro" id="IPR000889">
    <property type="entry name" value="Glutathione_peroxidase"/>
</dbReference>
<dbReference type="Pfam" id="PF06441">
    <property type="entry name" value="EHN"/>
    <property type="match status" value="1"/>
</dbReference>
<dbReference type="Proteomes" id="UP000791440">
    <property type="component" value="Unassembled WGS sequence"/>
</dbReference>
<proteinExistence type="inferred from homology"/>
<evidence type="ECO:0000256" key="6">
    <source>
        <dbReference type="ARBA" id="ARBA00023002"/>
    </source>
</evidence>
<dbReference type="Gene3D" id="3.40.30.10">
    <property type="entry name" value="Glutaredoxin"/>
    <property type="match status" value="1"/>
</dbReference>
<keyword evidence="11" id="KW-1185">Reference proteome</keyword>
<dbReference type="GO" id="GO:0097176">
    <property type="term" value="P:epoxide metabolic process"/>
    <property type="evidence" value="ECO:0007669"/>
    <property type="project" value="TreeGrafter"/>
</dbReference>
<feature type="domain" description="Epoxide hydrolase N-terminal" evidence="9">
    <location>
        <begin position="66"/>
        <end position="178"/>
    </location>
</feature>
<evidence type="ECO:0000256" key="4">
    <source>
        <dbReference type="ARBA" id="ARBA00022797"/>
    </source>
</evidence>
<dbReference type="InterPro" id="IPR036249">
    <property type="entry name" value="Thioredoxin-like_sf"/>
</dbReference>
<evidence type="ECO:0000256" key="8">
    <source>
        <dbReference type="SAM" id="Phobius"/>
    </source>
</evidence>
<dbReference type="InterPro" id="IPR029759">
    <property type="entry name" value="GPX_AS"/>
</dbReference>
<reference evidence="10" key="1">
    <citation type="journal article" date="2016" name="Insect Biochem. Mol. Biol.">
        <title>Multifaceted biological insights from a draft genome sequence of the tobacco hornworm moth, Manduca sexta.</title>
        <authorList>
            <person name="Kanost M.R."/>
            <person name="Arrese E.L."/>
            <person name="Cao X."/>
            <person name="Chen Y.R."/>
            <person name="Chellapilla S."/>
            <person name="Goldsmith M.R."/>
            <person name="Grosse-Wilde E."/>
            <person name="Heckel D.G."/>
            <person name="Herndon N."/>
            <person name="Jiang H."/>
            <person name="Papanicolaou A."/>
            <person name="Qu J."/>
            <person name="Soulages J.L."/>
            <person name="Vogel H."/>
            <person name="Walters J."/>
            <person name="Waterhouse R.M."/>
            <person name="Ahn S.J."/>
            <person name="Almeida F.C."/>
            <person name="An C."/>
            <person name="Aqrawi P."/>
            <person name="Bretschneider A."/>
            <person name="Bryant W.B."/>
            <person name="Bucks S."/>
            <person name="Chao H."/>
            <person name="Chevignon G."/>
            <person name="Christen J.M."/>
            <person name="Clarke D.F."/>
            <person name="Dittmer N.T."/>
            <person name="Ferguson L.C.F."/>
            <person name="Garavelou S."/>
            <person name="Gordon K.H.J."/>
            <person name="Gunaratna R.T."/>
            <person name="Han Y."/>
            <person name="Hauser F."/>
            <person name="He Y."/>
            <person name="Heidel-Fischer H."/>
            <person name="Hirsh A."/>
            <person name="Hu Y."/>
            <person name="Jiang H."/>
            <person name="Kalra D."/>
            <person name="Klinner C."/>
            <person name="Konig C."/>
            <person name="Kovar C."/>
            <person name="Kroll A.R."/>
            <person name="Kuwar S.S."/>
            <person name="Lee S.L."/>
            <person name="Lehman R."/>
            <person name="Li K."/>
            <person name="Li Z."/>
            <person name="Liang H."/>
            <person name="Lovelace S."/>
            <person name="Lu Z."/>
            <person name="Mansfield J.H."/>
            <person name="McCulloch K.J."/>
            <person name="Mathew T."/>
            <person name="Morton B."/>
            <person name="Muzny D.M."/>
            <person name="Neunemann D."/>
            <person name="Ongeri F."/>
            <person name="Pauchet Y."/>
            <person name="Pu L.L."/>
            <person name="Pyrousis I."/>
            <person name="Rao X.J."/>
            <person name="Redding A."/>
            <person name="Roesel C."/>
            <person name="Sanchez-Gracia A."/>
            <person name="Schaack S."/>
            <person name="Shukla A."/>
            <person name="Tetreau G."/>
            <person name="Wang Y."/>
            <person name="Xiong G.H."/>
            <person name="Traut W."/>
            <person name="Walsh T.K."/>
            <person name="Worley K.C."/>
            <person name="Wu D."/>
            <person name="Wu W."/>
            <person name="Wu Y.Q."/>
            <person name="Zhang X."/>
            <person name="Zou Z."/>
            <person name="Zucker H."/>
            <person name="Briscoe A.D."/>
            <person name="Burmester T."/>
            <person name="Clem R.J."/>
            <person name="Feyereisen R."/>
            <person name="Grimmelikhuijzen C.J.P."/>
            <person name="Hamodrakas S.J."/>
            <person name="Hansson B.S."/>
            <person name="Huguet E."/>
            <person name="Jermiin L.S."/>
            <person name="Lan Q."/>
            <person name="Lehman H.K."/>
            <person name="Lorenzen M."/>
            <person name="Merzendorfer H."/>
            <person name="Michalopoulos I."/>
            <person name="Morton D.B."/>
            <person name="Muthukrishnan S."/>
            <person name="Oakeshott J.G."/>
            <person name="Palmer W."/>
            <person name="Park Y."/>
            <person name="Passarelli A.L."/>
            <person name="Rozas J."/>
            <person name="Schwartz L.M."/>
            <person name="Smith W."/>
            <person name="Southgate A."/>
            <person name="Vilcinskas A."/>
            <person name="Vogt R."/>
            <person name="Wang P."/>
            <person name="Werren J."/>
            <person name="Yu X.Q."/>
            <person name="Zhou J.J."/>
            <person name="Brown S.J."/>
            <person name="Scherer S.E."/>
            <person name="Richards S."/>
            <person name="Blissard G.W."/>
        </authorList>
    </citation>
    <scope>NUCLEOTIDE SEQUENCE</scope>
</reference>
<dbReference type="PANTHER" id="PTHR21661:SF35">
    <property type="entry name" value="EPOXIDE HYDROLASE"/>
    <property type="match status" value="1"/>
</dbReference>
<comment type="caution">
    <text evidence="10">The sequence shown here is derived from an EMBL/GenBank/DDBJ whole genome shotgun (WGS) entry which is preliminary data.</text>
</comment>